<dbReference type="Proteomes" id="UP001341840">
    <property type="component" value="Unassembled WGS sequence"/>
</dbReference>
<feature type="compositionally biased region" description="Acidic residues" evidence="1">
    <location>
        <begin position="146"/>
        <end position="155"/>
    </location>
</feature>
<comment type="caution">
    <text evidence="2">The sequence shown here is derived from an EMBL/GenBank/DDBJ whole genome shotgun (WGS) entry which is preliminary data.</text>
</comment>
<keyword evidence="3" id="KW-1185">Reference proteome</keyword>
<feature type="compositionally biased region" description="Basic and acidic residues" evidence="1">
    <location>
        <begin position="195"/>
        <end position="204"/>
    </location>
</feature>
<organism evidence="2 3">
    <name type="scientific">Stylosanthes scabra</name>
    <dbReference type="NCBI Taxonomy" id="79078"/>
    <lineage>
        <taxon>Eukaryota</taxon>
        <taxon>Viridiplantae</taxon>
        <taxon>Streptophyta</taxon>
        <taxon>Embryophyta</taxon>
        <taxon>Tracheophyta</taxon>
        <taxon>Spermatophyta</taxon>
        <taxon>Magnoliopsida</taxon>
        <taxon>eudicotyledons</taxon>
        <taxon>Gunneridae</taxon>
        <taxon>Pentapetalae</taxon>
        <taxon>rosids</taxon>
        <taxon>fabids</taxon>
        <taxon>Fabales</taxon>
        <taxon>Fabaceae</taxon>
        <taxon>Papilionoideae</taxon>
        <taxon>50 kb inversion clade</taxon>
        <taxon>dalbergioids sensu lato</taxon>
        <taxon>Dalbergieae</taxon>
        <taxon>Pterocarpus clade</taxon>
        <taxon>Stylosanthes</taxon>
    </lineage>
</organism>
<evidence type="ECO:0000256" key="1">
    <source>
        <dbReference type="SAM" id="MobiDB-lite"/>
    </source>
</evidence>
<proteinExistence type="predicted"/>
<gene>
    <name evidence="2" type="ORF">PIB30_072095</name>
</gene>
<feature type="region of interest" description="Disordered" evidence="1">
    <location>
        <begin position="100"/>
        <end position="253"/>
    </location>
</feature>
<evidence type="ECO:0000313" key="2">
    <source>
        <dbReference type="EMBL" id="MED6186990.1"/>
    </source>
</evidence>
<feature type="compositionally biased region" description="Polar residues" evidence="1">
    <location>
        <begin position="101"/>
        <end position="110"/>
    </location>
</feature>
<reference evidence="2 3" key="1">
    <citation type="journal article" date="2023" name="Plants (Basel)">
        <title>Bridging the Gap: Combining Genomics and Transcriptomics Approaches to Understand Stylosanthes scabra, an Orphan Legume from the Brazilian Caatinga.</title>
        <authorList>
            <person name="Ferreira-Neto J.R.C."/>
            <person name="da Silva M.D."/>
            <person name="Binneck E."/>
            <person name="de Melo N.F."/>
            <person name="da Silva R.H."/>
            <person name="de Melo A.L.T.M."/>
            <person name="Pandolfi V."/>
            <person name="Bustamante F.O."/>
            <person name="Brasileiro-Vidal A.C."/>
            <person name="Benko-Iseppon A.M."/>
        </authorList>
    </citation>
    <scope>NUCLEOTIDE SEQUENCE [LARGE SCALE GENOMIC DNA]</scope>
    <source>
        <tissue evidence="2">Leaves</tissue>
    </source>
</reference>
<feature type="compositionally biased region" description="Polar residues" evidence="1">
    <location>
        <begin position="20"/>
        <end position="33"/>
    </location>
</feature>
<feature type="region of interest" description="Disordered" evidence="1">
    <location>
        <begin position="14"/>
        <end position="85"/>
    </location>
</feature>
<sequence length="301" mass="32983">MTTFFVFQEIDSKAAEEQNKSQGNRKTLNQGISSAAAVKRPPQPRKKAKNVEQENDNSSMEIENHVVAAKPRGRPKKAPAKVVDEDEILSLQERLAAYNFGASSDQSSSAAMEAEVPKENSRRGGAKKKLSSTIVLDSDSDKQNNVEDDEDEDRDFEILQPAAMEAGKKKAGRKPAGQKASTKRNVGSKQSQKLKTVEETSPEKKVRRLRPSPFNKKSGSLLGRLTKKYQNGSEDLSGLGSANSSPSSSTEEVIEVATVAARDRPQRTNRTKARYVSCSGTTEAFCTIMENILPMLRHDAL</sequence>
<evidence type="ECO:0000313" key="3">
    <source>
        <dbReference type="Proteomes" id="UP001341840"/>
    </source>
</evidence>
<protein>
    <submittedName>
        <fullName evidence="2">Uncharacterized protein</fullName>
    </submittedName>
</protein>
<dbReference type="EMBL" id="JASCZI010182089">
    <property type="protein sequence ID" value="MED6186990.1"/>
    <property type="molecule type" value="Genomic_DNA"/>
</dbReference>
<name>A0ABU6WMC7_9FABA</name>
<feature type="compositionally biased region" description="Polar residues" evidence="1">
    <location>
        <begin position="183"/>
        <end position="194"/>
    </location>
</feature>
<accession>A0ABU6WMC7</accession>
<feature type="compositionally biased region" description="Low complexity" evidence="1">
    <location>
        <begin position="236"/>
        <end position="249"/>
    </location>
</feature>